<dbReference type="Gene3D" id="1.10.150.20">
    <property type="entry name" value="5' to 3' exonuclease, C-terminal subdomain"/>
    <property type="match status" value="1"/>
</dbReference>
<dbReference type="Pfam" id="PF00940">
    <property type="entry name" value="RNA_pol"/>
    <property type="match status" value="1"/>
</dbReference>
<evidence type="ECO:0000256" key="8">
    <source>
        <dbReference type="ARBA" id="ARBA00048552"/>
    </source>
</evidence>
<dbReference type="GO" id="GO:0000428">
    <property type="term" value="C:DNA-directed RNA polymerase complex"/>
    <property type="evidence" value="ECO:0007669"/>
    <property type="project" value="UniProtKB-KW"/>
</dbReference>
<evidence type="ECO:0000313" key="10">
    <source>
        <dbReference type="EMBL" id="KAL3516293.1"/>
    </source>
</evidence>
<gene>
    <name evidence="10" type="ORF">ACH5RR_023195</name>
</gene>
<reference evidence="10 11" key="1">
    <citation type="submission" date="2024-11" db="EMBL/GenBank/DDBJ databases">
        <title>A near-complete genome assembly of Cinchona calisaya.</title>
        <authorList>
            <person name="Lian D.C."/>
            <person name="Zhao X.W."/>
            <person name="Wei L."/>
        </authorList>
    </citation>
    <scope>NUCLEOTIDE SEQUENCE [LARGE SCALE GENOMIC DNA]</scope>
    <source>
        <tissue evidence="10">Nenye</tissue>
    </source>
</reference>
<proteinExistence type="inferred from homology"/>
<evidence type="ECO:0000256" key="7">
    <source>
        <dbReference type="ARBA" id="ARBA00023163"/>
    </source>
</evidence>
<evidence type="ECO:0000256" key="6">
    <source>
        <dbReference type="ARBA" id="ARBA00022695"/>
    </source>
</evidence>
<organism evidence="10 11">
    <name type="scientific">Cinchona calisaya</name>
    <dbReference type="NCBI Taxonomy" id="153742"/>
    <lineage>
        <taxon>Eukaryota</taxon>
        <taxon>Viridiplantae</taxon>
        <taxon>Streptophyta</taxon>
        <taxon>Embryophyta</taxon>
        <taxon>Tracheophyta</taxon>
        <taxon>Spermatophyta</taxon>
        <taxon>Magnoliopsida</taxon>
        <taxon>eudicotyledons</taxon>
        <taxon>Gunneridae</taxon>
        <taxon>Pentapetalae</taxon>
        <taxon>asterids</taxon>
        <taxon>lamiids</taxon>
        <taxon>Gentianales</taxon>
        <taxon>Rubiaceae</taxon>
        <taxon>Cinchonoideae</taxon>
        <taxon>Cinchoneae</taxon>
        <taxon>Cinchona</taxon>
    </lineage>
</organism>
<keyword evidence="6" id="KW-0548">Nucleotidyltransferase</keyword>
<evidence type="ECO:0000256" key="1">
    <source>
        <dbReference type="ARBA" id="ARBA00004026"/>
    </source>
</evidence>
<evidence type="ECO:0000256" key="4">
    <source>
        <dbReference type="ARBA" id="ARBA00022478"/>
    </source>
</evidence>
<evidence type="ECO:0000256" key="2">
    <source>
        <dbReference type="ARBA" id="ARBA00009493"/>
    </source>
</evidence>
<dbReference type="InterPro" id="IPR043502">
    <property type="entry name" value="DNA/RNA_pol_sf"/>
</dbReference>
<dbReference type="EMBL" id="JBJUIK010000010">
    <property type="protein sequence ID" value="KAL3516293.1"/>
    <property type="molecule type" value="Genomic_DNA"/>
</dbReference>
<name>A0ABD2ZB19_9GENT</name>
<dbReference type="SUPFAM" id="SSF56672">
    <property type="entry name" value="DNA/RNA polymerases"/>
    <property type="match status" value="1"/>
</dbReference>
<dbReference type="GO" id="GO:0003899">
    <property type="term" value="F:DNA-directed RNA polymerase activity"/>
    <property type="evidence" value="ECO:0007669"/>
    <property type="project" value="UniProtKB-EC"/>
</dbReference>
<keyword evidence="7" id="KW-0804">Transcription</keyword>
<evidence type="ECO:0000313" key="11">
    <source>
        <dbReference type="Proteomes" id="UP001630127"/>
    </source>
</evidence>
<evidence type="ECO:0000256" key="5">
    <source>
        <dbReference type="ARBA" id="ARBA00022679"/>
    </source>
</evidence>
<evidence type="ECO:0000259" key="9">
    <source>
        <dbReference type="Pfam" id="PF00940"/>
    </source>
</evidence>
<accession>A0ABD2ZB19</accession>
<comment type="caution">
    <text evidence="10">The sequence shown here is derived from an EMBL/GenBank/DDBJ whole genome shotgun (WGS) entry which is preliminary data.</text>
</comment>
<dbReference type="InterPro" id="IPR046950">
    <property type="entry name" value="DNA-dir_Rpol_C_phage-type"/>
</dbReference>
<dbReference type="EC" id="2.7.7.6" evidence="3"/>
<comment type="similarity">
    <text evidence="2">Belongs to the phage and mitochondrial RNA polymerase family.</text>
</comment>
<keyword evidence="11" id="KW-1185">Reference proteome</keyword>
<comment type="function">
    <text evidence="1">DNA-dependent RNA polymerase catalyzes the transcription of DNA into RNA using the four ribonucleoside triphosphates as substrates.</text>
</comment>
<sequence length="511" mass="59122">MAMKTNLIQYDNTIQDIYQYMLGELKEFLPNELDGNLSKAVCDLLTRKIVKGIFMPIIYGKTLMSTTHDLKEHLSDYVTHKECFAIAKACFKFWIKKYPGVDCLIRLLRHIGWLTFARARPVIYSEPYFMTVQEYMVMESINIWVYDRVHKKRRRVSMRVSSSKMDRRKSAISTFVNFIHQKDASIAMSVVDKMLQTNHPIDTVHDNFITTPAFCLYMPYLYASTISDMEPPLRIINEFIYINVINPLRQCAPTSSEIEGINGILAAYAEYTRIVCFDPRPNMTSWMAHERNWAYTTGSSTSFELLMSRMKHKINRTTRQDPHDGLIIAFHHFKEPYPLIEDISLLSLCTMDLLVQVAYPCISGYGKFTISFTMMKNDISYTLGAALPLTYEDGNLIPMSDVYSQISRYMNKYSEIYEGDYVVRLMIRVYTEGKKKDVPSLSEEDKESTLSSIIQGGLREIDPISAREIRNSKKRLKPSYIIELKSSRTKLKAFIVADTETILIDEVHKVV</sequence>
<comment type="catalytic activity">
    <reaction evidence="8">
        <text>RNA(n) + a ribonucleoside 5'-triphosphate = RNA(n+1) + diphosphate</text>
        <dbReference type="Rhea" id="RHEA:21248"/>
        <dbReference type="Rhea" id="RHEA-COMP:14527"/>
        <dbReference type="Rhea" id="RHEA-COMP:17342"/>
        <dbReference type="ChEBI" id="CHEBI:33019"/>
        <dbReference type="ChEBI" id="CHEBI:61557"/>
        <dbReference type="ChEBI" id="CHEBI:140395"/>
        <dbReference type="EC" id="2.7.7.6"/>
    </reaction>
</comment>
<keyword evidence="4" id="KW-0240">DNA-directed RNA polymerase</keyword>
<dbReference type="PANTHER" id="PTHR10102:SF8">
    <property type="entry name" value="DNA-DIRECTED RNA POLYMERASE-RELATED"/>
    <property type="match status" value="1"/>
</dbReference>
<dbReference type="PANTHER" id="PTHR10102">
    <property type="entry name" value="DNA-DIRECTED RNA POLYMERASE, MITOCHONDRIAL"/>
    <property type="match status" value="1"/>
</dbReference>
<protein>
    <recommendedName>
        <fullName evidence="3">DNA-directed RNA polymerase</fullName>
        <ecNumber evidence="3">2.7.7.6</ecNumber>
    </recommendedName>
</protein>
<feature type="domain" description="DNA-directed RNA polymerase C-terminal" evidence="9">
    <location>
        <begin position="2"/>
        <end position="213"/>
    </location>
</feature>
<dbReference type="InterPro" id="IPR002092">
    <property type="entry name" value="DNA-dir_Rpol_phage-type"/>
</dbReference>
<dbReference type="AlphaFoldDB" id="A0ABD2ZB19"/>
<evidence type="ECO:0000256" key="3">
    <source>
        <dbReference type="ARBA" id="ARBA00012418"/>
    </source>
</evidence>
<keyword evidence="5" id="KW-0808">Transferase</keyword>
<dbReference type="Proteomes" id="UP001630127">
    <property type="component" value="Unassembled WGS sequence"/>
</dbReference>
<dbReference type="PROSITE" id="PS00489">
    <property type="entry name" value="RNA_POL_PHAGE_2"/>
    <property type="match status" value="1"/>
</dbReference>